<dbReference type="EMBL" id="JBHTJV010000009">
    <property type="protein sequence ID" value="MFD0917020.1"/>
    <property type="molecule type" value="Genomic_DNA"/>
</dbReference>
<comment type="caution">
    <text evidence="2">The sequence shown here is derived from an EMBL/GenBank/DDBJ whole genome shotgun (WGS) entry which is preliminary data.</text>
</comment>
<keyword evidence="1" id="KW-0472">Membrane</keyword>
<keyword evidence="1" id="KW-0812">Transmembrane</keyword>
<dbReference type="Proteomes" id="UP001597101">
    <property type="component" value="Unassembled WGS sequence"/>
</dbReference>
<sequence length="197" mass="21490">MTVIANLSAATDVILGRERGLERLDTSADGFYRSFKGLALVALIDGAIMVFTHGARFDIEVTKIENPLVFAATMLFIALMAYIASMLALFLLCRTEDLQRRFSTAVIVHNWASPVVSLIFAVPFFVLLKLEAFSHPEPSGSLATIILFGAIACLVVIGVRLLRISLSISNGQAFTFFAISAGVSLLIDLWFNRLFGL</sequence>
<evidence type="ECO:0000313" key="2">
    <source>
        <dbReference type="EMBL" id="MFD0917020.1"/>
    </source>
</evidence>
<evidence type="ECO:0000313" key="3">
    <source>
        <dbReference type="Proteomes" id="UP001597101"/>
    </source>
</evidence>
<protein>
    <recommendedName>
        <fullName evidence="4">Yip1 domain-containing protein</fullName>
    </recommendedName>
</protein>
<evidence type="ECO:0000256" key="1">
    <source>
        <dbReference type="SAM" id="Phobius"/>
    </source>
</evidence>
<gene>
    <name evidence="2" type="ORF">ACFQ14_11425</name>
</gene>
<dbReference type="RefSeq" id="WP_377212860.1">
    <property type="nucleotide sequence ID" value="NZ_JBHTJV010000009.1"/>
</dbReference>
<organism evidence="2 3">
    <name type="scientific">Pseudahrensia aquimaris</name>
    <dbReference type="NCBI Taxonomy" id="744461"/>
    <lineage>
        <taxon>Bacteria</taxon>
        <taxon>Pseudomonadati</taxon>
        <taxon>Pseudomonadota</taxon>
        <taxon>Alphaproteobacteria</taxon>
        <taxon>Hyphomicrobiales</taxon>
        <taxon>Ahrensiaceae</taxon>
        <taxon>Pseudahrensia</taxon>
    </lineage>
</organism>
<keyword evidence="1" id="KW-1133">Transmembrane helix</keyword>
<name>A0ABW3FFV7_9HYPH</name>
<proteinExistence type="predicted"/>
<accession>A0ABW3FFV7</accession>
<keyword evidence="3" id="KW-1185">Reference proteome</keyword>
<feature type="transmembrane region" description="Helical" evidence="1">
    <location>
        <begin position="105"/>
        <end position="128"/>
    </location>
</feature>
<feature type="transmembrane region" description="Helical" evidence="1">
    <location>
        <begin position="140"/>
        <end position="162"/>
    </location>
</feature>
<feature type="transmembrane region" description="Helical" evidence="1">
    <location>
        <begin position="37"/>
        <end position="56"/>
    </location>
</feature>
<feature type="transmembrane region" description="Helical" evidence="1">
    <location>
        <begin position="68"/>
        <end position="93"/>
    </location>
</feature>
<evidence type="ECO:0008006" key="4">
    <source>
        <dbReference type="Google" id="ProtNLM"/>
    </source>
</evidence>
<reference evidence="3" key="1">
    <citation type="journal article" date="2019" name="Int. J. Syst. Evol. Microbiol.">
        <title>The Global Catalogue of Microorganisms (GCM) 10K type strain sequencing project: providing services to taxonomists for standard genome sequencing and annotation.</title>
        <authorList>
            <consortium name="The Broad Institute Genomics Platform"/>
            <consortium name="The Broad Institute Genome Sequencing Center for Infectious Disease"/>
            <person name="Wu L."/>
            <person name="Ma J."/>
        </authorList>
    </citation>
    <scope>NUCLEOTIDE SEQUENCE [LARGE SCALE GENOMIC DNA]</scope>
    <source>
        <strain evidence="3">CCUG 60023</strain>
    </source>
</reference>
<feature type="transmembrane region" description="Helical" evidence="1">
    <location>
        <begin position="174"/>
        <end position="191"/>
    </location>
</feature>